<dbReference type="Gene3D" id="3.40.50.720">
    <property type="entry name" value="NAD(P)-binding Rossmann-like Domain"/>
    <property type="match status" value="2"/>
</dbReference>
<comment type="caution">
    <text evidence="7">The sequence shown here is derived from an EMBL/GenBank/DDBJ whole genome shotgun (WGS) entry which is preliminary data.</text>
</comment>
<evidence type="ECO:0000256" key="4">
    <source>
        <dbReference type="RuleBase" id="RU003719"/>
    </source>
</evidence>
<sequence length="341" mass="37135">MSEGIILVDPLPRTLDLIMEPDVRARLEKLGRLVISEDAPMSDAEVDDLLPETVLIFGQTALPRERLDRARKLKGVINVETNFLPNIDYQACQERGIWVLTPGSAFAAPVAEAAIGMAIDLARGITAADRDFRTGAEQYGLAANTETFRFHGAPVGIIGLGDLGKTLRDYIRPFRNKVKVFDPWLPDEIIERHDCQPASLDELLSTSQVVFVFAAVTGENQGFLGSREFALMKKGAAFLLMSRAAVVDFPAMLDAVRSGHIRAAVDVFPEEPVPADDPVRKMEGLLLSAHRTGGTVDALFSIGRMAVADAELILRGLPPQLCRRADPALASRLRSKPVSVT</sequence>
<dbReference type="InterPro" id="IPR006140">
    <property type="entry name" value="D-isomer_DH_NAD-bd"/>
</dbReference>
<keyword evidence="3" id="KW-0520">NAD</keyword>
<keyword evidence="8" id="KW-1185">Reference proteome</keyword>
<dbReference type="SUPFAM" id="SSF52283">
    <property type="entry name" value="Formate/glycerate dehydrogenase catalytic domain-like"/>
    <property type="match status" value="1"/>
</dbReference>
<feature type="domain" description="D-isomer specific 2-hydroxyacid dehydrogenase NAD-binding" evidence="6">
    <location>
        <begin position="115"/>
        <end position="290"/>
    </location>
</feature>
<evidence type="ECO:0000313" key="7">
    <source>
        <dbReference type="EMBL" id="MCX5569410.1"/>
    </source>
</evidence>
<proteinExistence type="inferred from homology"/>
<dbReference type="GO" id="GO:0016616">
    <property type="term" value="F:oxidoreductase activity, acting on the CH-OH group of donors, NAD or NADP as acceptor"/>
    <property type="evidence" value="ECO:0007669"/>
    <property type="project" value="InterPro"/>
</dbReference>
<dbReference type="InterPro" id="IPR036291">
    <property type="entry name" value="NAD(P)-bd_dom_sf"/>
</dbReference>
<evidence type="ECO:0000313" key="8">
    <source>
        <dbReference type="Proteomes" id="UP001144805"/>
    </source>
</evidence>
<dbReference type="PANTHER" id="PTHR42789:SF1">
    <property type="entry name" value="D-ISOMER SPECIFIC 2-HYDROXYACID DEHYDROGENASE FAMILY PROTEIN (AFU_ORTHOLOGUE AFUA_6G10090)"/>
    <property type="match status" value="1"/>
</dbReference>
<dbReference type="InterPro" id="IPR050857">
    <property type="entry name" value="D-2-hydroxyacid_DH"/>
</dbReference>
<dbReference type="RefSeq" id="WP_266338382.1">
    <property type="nucleotide sequence ID" value="NZ_JAPKNK010000003.1"/>
</dbReference>
<gene>
    <name evidence="7" type="ORF">OSH07_09415</name>
</gene>
<keyword evidence="2 4" id="KW-0560">Oxidoreductase</keyword>
<evidence type="ECO:0000256" key="2">
    <source>
        <dbReference type="ARBA" id="ARBA00023002"/>
    </source>
</evidence>
<dbReference type="PANTHER" id="PTHR42789">
    <property type="entry name" value="D-ISOMER SPECIFIC 2-HYDROXYACID DEHYDROGENASE FAMILY PROTEIN (AFU_ORTHOLOGUE AFUA_6G10090)"/>
    <property type="match status" value="1"/>
</dbReference>
<dbReference type="SUPFAM" id="SSF51735">
    <property type="entry name" value="NAD(P)-binding Rossmann-fold domains"/>
    <property type="match status" value="1"/>
</dbReference>
<dbReference type="GO" id="GO:0051287">
    <property type="term" value="F:NAD binding"/>
    <property type="evidence" value="ECO:0007669"/>
    <property type="project" value="InterPro"/>
</dbReference>
<reference evidence="7" key="1">
    <citation type="submission" date="2022-11" db="EMBL/GenBank/DDBJ databases">
        <title>Biodiversity and phylogenetic relationships of bacteria.</title>
        <authorList>
            <person name="Machado R.A.R."/>
            <person name="Bhat A."/>
            <person name="Loulou A."/>
            <person name="Kallel S."/>
        </authorList>
    </citation>
    <scope>NUCLEOTIDE SEQUENCE</scope>
    <source>
        <strain evidence="7">K-TC2</strain>
    </source>
</reference>
<evidence type="ECO:0000259" key="6">
    <source>
        <dbReference type="Pfam" id="PF02826"/>
    </source>
</evidence>
<dbReference type="InterPro" id="IPR006139">
    <property type="entry name" value="D-isomer_2_OHA_DH_cat_dom"/>
</dbReference>
<dbReference type="Pfam" id="PF02826">
    <property type="entry name" value="2-Hacid_dh_C"/>
    <property type="match status" value="1"/>
</dbReference>
<accession>A0A9X3EAP5</accession>
<dbReference type="EMBL" id="JAPKNK010000003">
    <property type="protein sequence ID" value="MCX5569410.1"/>
    <property type="molecule type" value="Genomic_DNA"/>
</dbReference>
<evidence type="ECO:0000256" key="3">
    <source>
        <dbReference type="ARBA" id="ARBA00023027"/>
    </source>
</evidence>
<feature type="domain" description="D-isomer specific 2-hydroxyacid dehydrogenase catalytic" evidence="5">
    <location>
        <begin position="23"/>
        <end position="319"/>
    </location>
</feature>
<protein>
    <submittedName>
        <fullName evidence="7">Hydroxyacid dehydrogenase</fullName>
    </submittedName>
</protein>
<dbReference type="Pfam" id="PF00389">
    <property type="entry name" value="2-Hacid_dh"/>
    <property type="match status" value="1"/>
</dbReference>
<evidence type="ECO:0000259" key="5">
    <source>
        <dbReference type="Pfam" id="PF00389"/>
    </source>
</evidence>
<name>A0A9X3EAP5_9HYPH</name>
<comment type="similarity">
    <text evidence="1 4">Belongs to the D-isomer specific 2-hydroxyacid dehydrogenase family.</text>
</comment>
<dbReference type="CDD" id="cd12167">
    <property type="entry name" value="2-Hacid_dh_8"/>
    <property type="match status" value="1"/>
</dbReference>
<dbReference type="Proteomes" id="UP001144805">
    <property type="component" value="Unassembled WGS sequence"/>
</dbReference>
<organism evidence="7 8">
    <name type="scientific">Kaistia nematophila</name>
    <dbReference type="NCBI Taxonomy" id="2994654"/>
    <lineage>
        <taxon>Bacteria</taxon>
        <taxon>Pseudomonadati</taxon>
        <taxon>Pseudomonadota</taxon>
        <taxon>Alphaproteobacteria</taxon>
        <taxon>Hyphomicrobiales</taxon>
        <taxon>Kaistiaceae</taxon>
        <taxon>Kaistia</taxon>
    </lineage>
</organism>
<evidence type="ECO:0000256" key="1">
    <source>
        <dbReference type="ARBA" id="ARBA00005854"/>
    </source>
</evidence>
<dbReference type="AlphaFoldDB" id="A0A9X3EAP5"/>